<comment type="similarity">
    <text evidence="1 5">Belongs to the universal ribosomal protein uS2 family.</text>
</comment>
<dbReference type="Gene3D" id="1.10.287.610">
    <property type="entry name" value="Helix hairpin bin"/>
    <property type="match status" value="1"/>
</dbReference>
<organism evidence="6 7">
    <name type="scientific">Candidatus Magasanikbacteria bacterium GW2011_GWC2_37_14</name>
    <dbReference type="NCBI Taxonomy" id="1619046"/>
    <lineage>
        <taxon>Bacteria</taxon>
        <taxon>Candidatus Magasanikiibacteriota</taxon>
    </lineage>
</organism>
<dbReference type="Proteomes" id="UP000034849">
    <property type="component" value="Unassembled WGS sequence"/>
</dbReference>
<dbReference type="InterPro" id="IPR023591">
    <property type="entry name" value="Ribosomal_uS2_flav_dom_sf"/>
</dbReference>
<dbReference type="GO" id="GO:0022627">
    <property type="term" value="C:cytosolic small ribosomal subunit"/>
    <property type="evidence" value="ECO:0007669"/>
    <property type="project" value="TreeGrafter"/>
</dbReference>
<dbReference type="STRING" id="1619046.US42_C0018G0031"/>
<accession>A0A0G0GAF1</accession>
<dbReference type="GO" id="GO:0006412">
    <property type="term" value="P:translation"/>
    <property type="evidence" value="ECO:0007669"/>
    <property type="project" value="UniProtKB-UniRule"/>
</dbReference>
<dbReference type="PRINTS" id="PR00395">
    <property type="entry name" value="RIBOSOMALS2"/>
</dbReference>
<sequence>MHFSSSQPSWVVAIKRLKGKNMKIPSILEMLQSGVHFGHQVSRWHPKMKPFIFTERNGVHVIDLEKTQVKLKEVAEIVKKMAAEGKIILFATTKPQAKEIVRQAAVSCSMPYLVERWLGGMLTNFVEIKKLIKKYNILKQEKESGELEKYTKKEQLEFTKQLERMERYLCGLSNLEKMPDVVFLPSFQKEKTAVLEADRMQVPVVAICDTNANPVKADYFIPGNDDAVNSIKLLVNVIAEAVKEGKEEFEKNKVAIASAVVVK</sequence>
<dbReference type="PANTHER" id="PTHR12534:SF0">
    <property type="entry name" value="SMALL RIBOSOMAL SUBUNIT PROTEIN US2M"/>
    <property type="match status" value="1"/>
</dbReference>
<evidence type="ECO:0000256" key="4">
    <source>
        <dbReference type="ARBA" id="ARBA00035256"/>
    </source>
</evidence>
<dbReference type="NCBIfam" id="TIGR01011">
    <property type="entry name" value="rpsB_bact"/>
    <property type="match status" value="1"/>
</dbReference>
<dbReference type="EMBL" id="LBSX01000018">
    <property type="protein sequence ID" value="KKQ26957.1"/>
    <property type="molecule type" value="Genomic_DNA"/>
</dbReference>
<proteinExistence type="inferred from homology"/>
<dbReference type="GO" id="GO:0003735">
    <property type="term" value="F:structural constituent of ribosome"/>
    <property type="evidence" value="ECO:0007669"/>
    <property type="project" value="InterPro"/>
</dbReference>
<comment type="caution">
    <text evidence="6">The sequence shown here is derived from an EMBL/GenBank/DDBJ whole genome shotgun (WGS) entry which is preliminary data.</text>
</comment>
<dbReference type="HAMAP" id="MF_00291_B">
    <property type="entry name" value="Ribosomal_uS2_B"/>
    <property type="match status" value="1"/>
</dbReference>
<reference evidence="6 7" key="1">
    <citation type="journal article" date="2015" name="Nature">
        <title>rRNA introns, odd ribosomes, and small enigmatic genomes across a large radiation of phyla.</title>
        <authorList>
            <person name="Brown C.T."/>
            <person name="Hug L.A."/>
            <person name="Thomas B.C."/>
            <person name="Sharon I."/>
            <person name="Castelle C.J."/>
            <person name="Singh A."/>
            <person name="Wilkins M.J."/>
            <person name="Williams K.H."/>
            <person name="Banfield J.F."/>
        </authorList>
    </citation>
    <scope>NUCLEOTIDE SEQUENCE [LARGE SCALE GENOMIC DNA]</scope>
</reference>
<dbReference type="InterPro" id="IPR018130">
    <property type="entry name" value="Ribosomal_uS2_CS"/>
</dbReference>
<dbReference type="PROSITE" id="PS00962">
    <property type="entry name" value="RIBOSOMAL_S2_1"/>
    <property type="match status" value="1"/>
</dbReference>
<gene>
    <name evidence="5" type="primary">rpsB</name>
    <name evidence="6" type="ORF">US42_C0018G0031</name>
</gene>
<keyword evidence="2 5" id="KW-0689">Ribosomal protein</keyword>
<evidence type="ECO:0000256" key="3">
    <source>
        <dbReference type="ARBA" id="ARBA00023274"/>
    </source>
</evidence>
<evidence type="ECO:0000256" key="2">
    <source>
        <dbReference type="ARBA" id="ARBA00022980"/>
    </source>
</evidence>
<evidence type="ECO:0000313" key="6">
    <source>
        <dbReference type="EMBL" id="KKQ26957.1"/>
    </source>
</evidence>
<dbReference type="PATRIC" id="fig|1619046.3.peg.993"/>
<name>A0A0G0GAF1_9BACT</name>
<dbReference type="Pfam" id="PF00318">
    <property type="entry name" value="Ribosomal_S2"/>
    <property type="match status" value="1"/>
</dbReference>
<evidence type="ECO:0000256" key="1">
    <source>
        <dbReference type="ARBA" id="ARBA00006242"/>
    </source>
</evidence>
<evidence type="ECO:0000256" key="5">
    <source>
        <dbReference type="HAMAP-Rule" id="MF_00291"/>
    </source>
</evidence>
<evidence type="ECO:0000313" key="7">
    <source>
        <dbReference type="Proteomes" id="UP000034849"/>
    </source>
</evidence>
<dbReference type="InterPro" id="IPR005706">
    <property type="entry name" value="Ribosomal_uS2_bac/mit/plastid"/>
</dbReference>
<dbReference type="AlphaFoldDB" id="A0A0G0GAF1"/>
<dbReference type="InterPro" id="IPR001865">
    <property type="entry name" value="Ribosomal_uS2"/>
</dbReference>
<dbReference type="PANTHER" id="PTHR12534">
    <property type="entry name" value="30S RIBOSOMAL PROTEIN S2 PROKARYOTIC AND ORGANELLAR"/>
    <property type="match status" value="1"/>
</dbReference>
<dbReference type="Gene3D" id="3.40.50.10490">
    <property type="entry name" value="Glucose-6-phosphate isomerase like protein, domain 1"/>
    <property type="match status" value="1"/>
</dbReference>
<protein>
    <recommendedName>
        <fullName evidence="4 5">Small ribosomal subunit protein uS2</fullName>
    </recommendedName>
</protein>
<keyword evidence="3 5" id="KW-0687">Ribonucleoprotein</keyword>
<dbReference type="CDD" id="cd01425">
    <property type="entry name" value="RPS2"/>
    <property type="match status" value="1"/>
</dbReference>
<dbReference type="SUPFAM" id="SSF52313">
    <property type="entry name" value="Ribosomal protein S2"/>
    <property type="match status" value="1"/>
</dbReference>